<keyword evidence="1" id="KW-0805">Transcription regulation</keyword>
<evidence type="ECO:0000256" key="3">
    <source>
        <dbReference type="ARBA" id="ARBA00023163"/>
    </source>
</evidence>
<dbReference type="RefSeq" id="WP_252809137.1">
    <property type="nucleotide sequence ID" value="NZ_BAAABM010000073.1"/>
</dbReference>
<dbReference type="SUPFAM" id="SSF48498">
    <property type="entry name" value="Tetracyclin repressor-like, C-terminal domain"/>
    <property type="match status" value="1"/>
</dbReference>
<dbReference type="InterPro" id="IPR050109">
    <property type="entry name" value="HTH-type_TetR-like_transc_reg"/>
</dbReference>
<dbReference type="EMBL" id="BAAABM010000073">
    <property type="protein sequence ID" value="GAA0372729.1"/>
    <property type="molecule type" value="Genomic_DNA"/>
</dbReference>
<keyword evidence="2 4" id="KW-0238">DNA-binding</keyword>
<feature type="DNA-binding region" description="H-T-H motif" evidence="4">
    <location>
        <begin position="36"/>
        <end position="55"/>
    </location>
</feature>
<dbReference type="Gene3D" id="1.10.357.10">
    <property type="entry name" value="Tetracycline Repressor, domain 2"/>
    <property type="match status" value="1"/>
</dbReference>
<sequence length="208" mass="22769">MTAPVVHELRSDARDNQERILEVARAAFASEGFDVPIREIARRAQVGVATVYRRFPTKEALLAAAFAERMAACLTIVEEGLAAADPWQGFRLVIERLMEVHALDRGFARALTSKFPRVFDFAEGRGRALRGLAELLSRAKEAGGIRKDVVLEDVVLALMANEGIRADSPQARVAASRRFAALMIQSFRADPAPVPLPSPVRPSLPISQ</sequence>
<dbReference type="PANTHER" id="PTHR30055:SF234">
    <property type="entry name" value="HTH-TYPE TRANSCRIPTIONAL REGULATOR BETI"/>
    <property type="match status" value="1"/>
</dbReference>
<keyword evidence="7" id="KW-1185">Reference proteome</keyword>
<dbReference type="Pfam" id="PF21597">
    <property type="entry name" value="TetR_C_43"/>
    <property type="match status" value="1"/>
</dbReference>
<evidence type="ECO:0000256" key="4">
    <source>
        <dbReference type="PROSITE-ProRule" id="PRU00335"/>
    </source>
</evidence>
<dbReference type="InterPro" id="IPR001647">
    <property type="entry name" value="HTH_TetR"/>
</dbReference>
<reference evidence="6 7" key="1">
    <citation type="journal article" date="2019" name="Int. J. Syst. Evol. Microbiol.">
        <title>The Global Catalogue of Microorganisms (GCM) 10K type strain sequencing project: providing services to taxonomists for standard genome sequencing and annotation.</title>
        <authorList>
            <consortium name="The Broad Institute Genomics Platform"/>
            <consortium name="The Broad Institute Genome Sequencing Center for Infectious Disease"/>
            <person name="Wu L."/>
            <person name="Ma J."/>
        </authorList>
    </citation>
    <scope>NUCLEOTIDE SEQUENCE [LARGE SCALE GENOMIC DNA]</scope>
    <source>
        <strain evidence="6 7">JCM 3146</strain>
    </source>
</reference>
<evidence type="ECO:0000256" key="2">
    <source>
        <dbReference type="ARBA" id="ARBA00023125"/>
    </source>
</evidence>
<dbReference type="PROSITE" id="PS50977">
    <property type="entry name" value="HTH_TETR_2"/>
    <property type="match status" value="1"/>
</dbReference>
<comment type="caution">
    <text evidence="6">The sequence shown here is derived from an EMBL/GenBank/DDBJ whole genome shotgun (WGS) entry which is preliminary data.</text>
</comment>
<evidence type="ECO:0000259" key="5">
    <source>
        <dbReference type="PROSITE" id="PS50977"/>
    </source>
</evidence>
<dbReference type="Pfam" id="PF00440">
    <property type="entry name" value="TetR_N"/>
    <property type="match status" value="1"/>
</dbReference>
<gene>
    <name evidence="6" type="ORF">GCM10010151_73360</name>
</gene>
<dbReference type="InterPro" id="IPR009057">
    <property type="entry name" value="Homeodomain-like_sf"/>
</dbReference>
<dbReference type="InterPro" id="IPR036271">
    <property type="entry name" value="Tet_transcr_reg_TetR-rel_C_sf"/>
</dbReference>
<dbReference type="InterPro" id="IPR049445">
    <property type="entry name" value="TetR_SbtR-like_C"/>
</dbReference>
<name>A0ABN0XUL9_9ACTN</name>
<evidence type="ECO:0000256" key="1">
    <source>
        <dbReference type="ARBA" id="ARBA00023015"/>
    </source>
</evidence>
<dbReference type="Proteomes" id="UP001501822">
    <property type="component" value="Unassembled WGS sequence"/>
</dbReference>
<organism evidence="6 7">
    <name type="scientific">Actinoallomurus spadix</name>
    <dbReference type="NCBI Taxonomy" id="79912"/>
    <lineage>
        <taxon>Bacteria</taxon>
        <taxon>Bacillati</taxon>
        <taxon>Actinomycetota</taxon>
        <taxon>Actinomycetes</taxon>
        <taxon>Streptosporangiales</taxon>
        <taxon>Thermomonosporaceae</taxon>
        <taxon>Actinoallomurus</taxon>
    </lineage>
</organism>
<proteinExistence type="predicted"/>
<protein>
    <submittedName>
        <fullName evidence="6">TetR/AcrR family transcriptional regulator</fullName>
    </submittedName>
</protein>
<accession>A0ABN0XUL9</accession>
<dbReference type="PRINTS" id="PR00455">
    <property type="entry name" value="HTHTETR"/>
</dbReference>
<evidence type="ECO:0000313" key="6">
    <source>
        <dbReference type="EMBL" id="GAA0372729.1"/>
    </source>
</evidence>
<dbReference type="SUPFAM" id="SSF46689">
    <property type="entry name" value="Homeodomain-like"/>
    <property type="match status" value="1"/>
</dbReference>
<dbReference type="PANTHER" id="PTHR30055">
    <property type="entry name" value="HTH-TYPE TRANSCRIPTIONAL REGULATOR RUTR"/>
    <property type="match status" value="1"/>
</dbReference>
<keyword evidence="3" id="KW-0804">Transcription</keyword>
<evidence type="ECO:0000313" key="7">
    <source>
        <dbReference type="Proteomes" id="UP001501822"/>
    </source>
</evidence>
<feature type="domain" description="HTH tetR-type" evidence="5">
    <location>
        <begin position="14"/>
        <end position="73"/>
    </location>
</feature>